<evidence type="ECO:0008006" key="3">
    <source>
        <dbReference type="Google" id="ProtNLM"/>
    </source>
</evidence>
<organism evidence="1 2">
    <name type="scientific">Fontibacillus solani</name>
    <dbReference type="NCBI Taxonomy" id="1572857"/>
    <lineage>
        <taxon>Bacteria</taxon>
        <taxon>Bacillati</taxon>
        <taxon>Bacillota</taxon>
        <taxon>Bacilli</taxon>
        <taxon>Bacillales</taxon>
        <taxon>Paenibacillaceae</taxon>
        <taxon>Fontibacillus</taxon>
    </lineage>
</organism>
<comment type="caution">
    <text evidence="1">The sequence shown here is derived from an EMBL/GenBank/DDBJ whole genome shotgun (WGS) entry which is preliminary data.</text>
</comment>
<evidence type="ECO:0000313" key="2">
    <source>
        <dbReference type="Proteomes" id="UP000567067"/>
    </source>
</evidence>
<dbReference type="RefSeq" id="WP_182538622.1">
    <property type="nucleotide sequence ID" value="NZ_JACJIP010000033.1"/>
</dbReference>
<dbReference type="Pfam" id="PF10076">
    <property type="entry name" value="Phage_Mu_Gp48"/>
    <property type="match status" value="1"/>
</dbReference>
<dbReference type="AlphaFoldDB" id="A0A7W3SWW8"/>
<gene>
    <name evidence="1" type="ORF">FHR92_004099</name>
</gene>
<accession>A0A7W3SWW8</accession>
<reference evidence="1 2" key="1">
    <citation type="submission" date="2020-08" db="EMBL/GenBank/DDBJ databases">
        <title>Genomic Encyclopedia of Type Strains, Phase III (KMG-III): the genomes of soil and plant-associated and newly described type strains.</title>
        <authorList>
            <person name="Whitman W."/>
        </authorList>
    </citation>
    <scope>NUCLEOTIDE SEQUENCE [LARGE SCALE GENOMIC DNA]</scope>
    <source>
        <strain evidence="1 2">CECT 8693</strain>
    </source>
</reference>
<evidence type="ECO:0000313" key="1">
    <source>
        <dbReference type="EMBL" id="MBA9087614.1"/>
    </source>
</evidence>
<dbReference type="Proteomes" id="UP000567067">
    <property type="component" value="Unassembled WGS sequence"/>
</dbReference>
<name>A0A7W3SWW8_9BACL</name>
<dbReference type="EMBL" id="JACJIP010000033">
    <property type="protein sequence ID" value="MBA9087614.1"/>
    <property type="molecule type" value="Genomic_DNA"/>
</dbReference>
<proteinExistence type="predicted"/>
<dbReference type="InterPro" id="IPR018755">
    <property type="entry name" value="Phage_Mu_Gp48"/>
</dbReference>
<keyword evidence="2" id="KW-1185">Reference proteome</keyword>
<protein>
    <recommendedName>
        <fullName evidence="3">Phage portal protein</fullName>
    </recommendedName>
</protein>
<sequence>MNESLMTSKRGREMLSFLPAYYENSRIMNADMNTKGSELDSLFDTLDELLKQFFIQTATWGLERWEQELGIKSDYLKPIEQRRAVVESKLRGSGKFSGRLVKNVAEAYDGGTVNVTFEPQAWSFTIHFVDTVGIPPNLDDLKEVIEEIKPAHMKVEYEFSYLLIRDIDGVMTLDQLEQEPLLNFAGGDPVGQ</sequence>